<evidence type="ECO:0000313" key="5">
    <source>
        <dbReference type="Proteomes" id="UP000828924"/>
    </source>
</evidence>
<evidence type="ECO:0000256" key="2">
    <source>
        <dbReference type="ARBA" id="ARBA00023002"/>
    </source>
</evidence>
<dbReference type="Proteomes" id="UP000828924">
    <property type="component" value="Chromosome"/>
</dbReference>
<evidence type="ECO:0000256" key="1">
    <source>
        <dbReference type="ARBA" id="ARBA00006484"/>
    </source>
</evidence>
<dbReference type="NCBIfam" id="NF004514">
    <property type="entry name" value="PRK05855.1"/>
    <property type="match status" value="1"/>
</dbReference>
<dbReference type="InterPro" id="IPR020904">
    <property type="entry name" value="Sc_DH/Rdtase_CS"/>
</dbReference>
<dbReference type="Gene3D" id="3.40.50.720">
    <property type="entry name" value="NAD(P)-binding Rossmann-like Domain"/>
    <property type="match status" value="1"/>
</dbReference>
<dbReference type="EMBL" id="CP071872">
    <property type="protein sequence ID" value="UNM16899.1"/>
    <property type="molecule type" value="Genomic_DNA"/>
</dbReference>
<evidence type="ECO:0000313" key="4">
    <source>
        <dbReference type="EMBL" id="UNM16899.1"/>
    </source>
</evidence>
<dbReference type="SUPFAM" id="SSF53474">
    <property type="entry name" value="alpha/beta-Hydrolases"/>
    <property type="match status" value="1"/>
</dbReference>
<dbReference type="CDD" id="cd05233">
    <property type="entry name" value="SDR_c"/>
    <property type="match status" value="1"/>
</dbReference>
<keyword evidence="5" id="KW-1185">Reference proteome</keyword>
<dbReference type="InterPro" id="IPR029058">
    <property type="entry name" value="AB_hydrolase_fold"/>
</dbReference>
<gene>
    <name evidence="4" type="ORF">J4032_36240</name>
</gene>
<dbReference type="PRINTS" id="PR00081">
    <property type="entry name" value="GDHRDH"/>
</dbReference>
<name>A0ABY3WZI5_9ACTN</name>
<dbReference type="Pfam" id="PF00561">
    <property type="entry name" value="Abhydrolase_1"/>
    <property type="match status" value="1"/>
</dbReference>
<organism evidence="4 5">
    <name type="scientific">Streptomyces formicae</name>
    <dbReference type="NCBI Taxonomy" id="1616117"/>
    <lineage>
        <taxon>Bacteria</taxon>
        <taxon>Bacillati</taxon>
        <taxon>Actinomycetota</taxon>
        <taxon>Actinomycetes</taxon>
        <taxon>Kitasatosporales</taxon>
        <taxon>Streptomycetaceae</taxon>
        <taxon>Streptomyces</taxon>
    </lineage>
</organism>
<evidence type="ECO:0000259" key="3">
    <source>
        <dbReference type="Pfam" id="PF00561"/>
    </source>
</evidence>
<feature type="domain" description="AB hydrolase-1" evidence="3">
    <location>
        <begin position="37"/>
        <end position="286"/>
    </location>
</feature>
<dbReference type="PRINTS" id="PR00080">
    <property type="entry name" value="SDRFAMILY"/>
</dbReference>
<dbReference type="PANTHER" id="PTHR43391:SF12">
    <property type="entry name" value="OXIDOREDUCTASE EPHD-RELATED"/>
    <property type="match status" value="1"/>
</dbReference>
<dbReference type="InterPro" id="IPR002347">
    <property type="entry name" value="SDR_fam"/>
</dbReference>
<reference evidence="4 5" key="1">
    <citation type="submission" date="2021-03" db="EMBL/GenBank/DDBJ databases">
        <title>Complete genome of Streptomyces formicae strain 1H-GS9 (DSM 100524).</title>
        <authorList>
            <person name="Atanasov K.E."/>
            <person name="Altabella T."/>
            <person name="Ferrer A."/>
        </authorList>
    </citation>
    <scope>NUCLEOTIDE SEQUENCE [LARGE SCALE GENOMIC DNA]</scope>
    <source>
        <strain evidence="4 5">1H-GS9</strain>
    </source>
</reference>
<dbReference type="PANTHER" id="PTHR43391">
    <property type="entry name" value="RETINOL DEHYDROGENASE-RELATED"/>
    <property type="match status" value="1"/>
</dbReference>
<dbReference type="Pfam" id="PF00106">
    <property type="entry name" value="adh_short"/>
    <property type="match status" value="1"/>
</dbReference>
<dbReference type="InterPro" id="IPR000073">
    <property type="entry name" value="AB_hydrolase_1"/>
</dbReference>
<keyword evidence="2" id="KW-0560">Oxidoreductase</keyword>
<sequence>MDGTGNDSTGNDGARERWVRTGGIELCVAEWGDAAQPTVVLVHGYPDSKEVWSEVAARLAERFHVVLYDVRGHGRSTAPVPLRGGFTLEKLTDDFLAVVDAVSPDRPVHLVGHDWGSVQSWEFVTVKRTEGRIASFTSMSGPSLDHFGHWIKERMSRPTPRRVGQLLGQGAKSWYVYMLHTPALPELAWRGPLGKQWPKILQRIEKVPTVDYPTSSLPSDAAHGAWLYRDNVRARLLRPRPDAYAHVPVQLITPTGDAFLSERLYDDLGRWAPQLVRRALPAKHWVPRTRPDQLAAWISEFVTANDDAGGPAGAALMVRESPAPGPYAERFGGQLVLVTGAASGIGRATAFAFAEAGARVVAVDLDAEGAARTADMARLIGAPAAWGEAVDVGDEQAMEKLAGKVAAEYGIVDVLVNNAGIGLSGSFFDTTSEDWRKVLDVNLWGVIHGCRIFGRQMTERGQGGHIVNVASAAAYQPSRALPAYSTSKAAVLMLSECLRAELAGQDIGVSAICPGLVNTNITATARFAGVSDEEQKRRRKKSSRLYGLRNYPPEKVADAVLRAVVRNQAVVPVTPEARSARLMSRFTPGALRAIARLEPPL</sequence>
<comment type="similarity">
    <text evidence="1">Belongs to the short-chain dehydrogenases/reductases (SDR) family.</text>
</comment>
<dbReference type="SUPFAM" id="SSF51735">
    <property type="entry name" value="NAD(P)-binding Rossmann-fold domains"/>
    <property type="match status" value="1"/>
</dbReference>
<dbReference type="InterPro" id="IPR036291">
    <property type="entry name" value="NAD(P)-bd_dom_sf"/>
</dbReference>
<dbReference type="PROSITE" id="PS00061">
    <property type="entry name" value="ADH_SHORT"/>
    <property type="match status" value="1"/>
</dbReference>
<accession>A0ABY3WZI5</accession>
<dbReference type="Gene3D" id="3.40.50.1820">
    <property type="entry name" value="alpha/beta hydrolase"/>
    <property type="match status" value="1"/>
</dbReference>
<dbReference type="RefSeq" id="WP_242339837.1">
    <property type="nucleotide sequence ID" value="NZ_CP071872.1"/>
</dbReference>
<proteinExistence type="inferred from homology"/>
<protein>
    <submittedName>
        <fullName evidence="4">SDR family oxidoreductase</fullName>
    </submittedName>
</protein>